<evidence type="ECO:0000259" key="4">
    <source>
        <dbReference type="SMART" id="SM00013"/>
    </source>
</evidence>
<dbReference type="InterPro" id="IPR032675">
    <property type="entry name" value="LRR_dom_sf"/>
</dbReference>
<dbReference type="PROSITE" id="PS51257">
    <property type="entry name" value="PROKAR_LIPOPROTEIN"/>
    <property type="match status" value="1"/>
</dbReference>
<evidence type="ECO:0000256" key="2">
    <source>
        <dbReference type="ARBA" id="ARBA00022729"/>
    </source>
</evidence>
<dbReference type="Proteomes" id="UP001497482">
    <property type="component" value="Chromosome 12"/>
</dbReference>
<evidence type="ECO:0000256" key="1">
    <source>
        <dbReference type="ARBA" id="ARBA00022614"/>
    </source>
</evidence>
<reference evidence="5 6" key="1">
    <citation type="submission" date="2024-04" db="EMBL/GenBank/DDBJ databases">
        <authorList>
            <person name="Waldvogel A.-M."/>
            <person name="Schoenle A."/>
        </authorList>
    </citation>
    <scope>NUCLEOTIDE SEQUENCE [LARGE SCALE GENOMIC DNA]</scope>
</reference>
<dbReference type="Gene3D" id="3.80.10.10">
    <property type="entry name" value="Ribonuclease Inhibitor"/>
    <property type="match status" value="1"/>
</dbReference>
<organism evidence="5 6">
    <name type="scientific">Knipowitschia caucasica</name>
    <name type="common">Caucasian dwarf goby</name>
    <name type="synonym">Pomatoschistus caucasicus</name>
    <dbReference type="NCBI Taxonomy" id="637954"/>
    <lineage>
        <taxon>Eukaryota</taxon>
        <taxon>Metazoa</taxon>
        <taxon>Chordata</taxon>
        <taxon>Craniata</taxon>
        <taxon>Vertebrata</taxon>
        <taxon>Euteleostomi</taxon>
        <taxon>Actinopterygii</taxon>
        <taxon>Neopterygii</taxon>
        <taxon>Teleostei</taxon>
        <taxon>Neoteleostei</taxon>
        <taxon>Acanthomorphata</taxon>
        <taxon>Gobiaria</taxon>
        <taxon>Gobiiformes</taxon>
        <taxon>Gobioidei</taxon>
        <taxon>Gobiidae</taxon>
        <taxon>Gobiinae</taxon>
        <taxon>Knipowitschia</taxon>
    </lineage>
</organism>
<accession>A0AAV2JD50</accession>
<sequence length="130" mass="13906">MALRAERSSSLRRGLLAVALLLLAHFGPHLAQACPSRCLCFRTTVRCMHLNLESVPAVSPQTTILSLSQESVSGICLRSLSQESVSGVCLRSLSQESVSGVCLRSLSQESVSGVCLLPEPKPLTLYPLPC</sequence>
<feature type="domain" description="LRRNT" evidence="4">
    <location>
        <begin position="33"/>
        <end position="64"/>
    </location>
</feature>
<keyword evidence="1" id="KW-0433">Leucine-rich repeat</keyword>
<keyword evidence="2 3" id="KW-0732">Signal</keyword>
<proteinExistence type="predicted"/>
<dbReference type="InterPro" id="IPR000372">
    <property type="entry name" value="LRRNT"/>
</dbReference>
<evidence type="ECO:0000256" key="3">
    <source>
        <dbReference type="SAM" id="SignalP"/>
    </source>
</evidence>
<dbReference type="EMBL" id="OZ035834">
    <property type="protein sequence ID" value="CAL1574600.1"/>
    <property type="molecule type" value="Genomic_DNA"/>
</dbReference>
<gene>
    <name evidence="5" type="ORF">KC01_LOCUS6314</name>
</gene>
<evidence type="ECO:0000313" key="6">
    <source>
        <dbReference type="Proteomes" id="UP001497482"/>
    </source>
</evidence>
<feature type="signal peptide" evidence="3">
    <location>
        <begin position="1"/>
        <end position="33"/>
    </location>
</feature>
<protein>
    <recommendedName>
        <fullName evidence="4">LRRNT domain-containing protein</fullName>
    </recommendedName>
</protein>
<name>A0AAV2JD50_KNICA</name>
<evidence type="ECO:0000313" key="5">
    <source>
        <dbReference type="EMBL" id="CAL1574600.1"/>
    </source>
</evidence>
<keyword evidence="6" id="KW-1185">Reference proteome</keyword>
<dbReference type="SMART" id="SM00013">
    <property type="entry name" value="LRRNT"/>
    <property type="match status" value="1"/>
</dbReference>
<feature type="chain" id="PRO_5043584512" description="LRRNT domain-containing protein" evidence="3">
    <location>
        <begin position="34"/>
        <end position="130"/>
    </location>
</feature>
<dbReference type="AlphaFoldDB" id="A0AAV2JD50"/>